<proteinExistence type="predicted"/>
<dbReference type="Proteomes" id="UP000245626">
    <property type="component" value="Unassembled WGS sequence"/>
</dbReference>
<protein>
    <submittedName>
        <fullName evidence="1">Gamma-glutamyltranspeptidase</fullName>
    </submittedName>
</protein>
<organism evidence="1 2">
    <name type="scientific">Violaceomyces palustris</name>
    <dbReference type="NCBI Taxonomy" id="1673888"/>
    <lineage>
        <taxon>Eukaryota</taxon>
        <taxon>Fungi</taxon>
        <taxon>Dikarya</taxon>
        <taxon>Basidiomycota</taxon>
        <taxon>Ustilaginomycotina</taxon>
        <taxon>Ustilaginomycetes</taxon>
        <taxon>Violaceomycetales</taxon>
        <taxon>Violaceomycetaceae</taxon>
        <taxon>Violaceomyces</taxon>
    </lineage>
</organism>
<evidence type="ECO:0000313" key="2">
    <source>
        <dbReference type="Proteomes" id="UP000245626"/>
    </source>
</evidence>
<reference evidence="1 2" key="1">
    <citation type="journal article" date="2018" name="Mol. Biol. Evol.">
        <title>Broad Genomic Sampling Reveals a Smut Pathogenic Ancestry of the Fungal Clade Ustilaginomycotina.</title>
        <authorList>
            <person name="Kijpornyongpan T."/>
            <person name="Mondo S.J."/>
            <person name="Barry K."/>
            <person name="Sandor L."/>
            <person name="Lee J."/>
            <person name="Lipzen A."/>
            <person name="Pangilinan J."/>
            <person name="LaButti K."/>
            <person name="Hainaut M."/>
            <person name="Henrissat B."/>
            <person name="Grigoriev I.V."/>
            <person name="Spatafora J.W."/>
            <person name="Aime M.C."/>
        </authorList>
    </citation>
    <scope>NUCLEOTIDE SEQUENCE [LARGE SCALE GENOMIC DNA]</scope>
    <source>
        <strain evidence="1 2">SA 807</strain>
    </source>
</reference>
<keyword evidence="2" id="KW-1185">Reference proteome</keyword>
<name>A0ACD0P462_9BASI</name>
<sequence>MKAPLALALLPLVQLLPNLVHSLPTDQQDGPLSSRSDFDRFRNAPSQGGSPEYSLTGRHGAVATEVDVCSNIGVQLLEQGGSAADAIIGASLCVGSIAAFHSGIGGGGFGLLRTKSGEYEMFDFRETMPALGNETMYSNNSNPKASTVGGLAVGVPGELRAWEALHKRYGKLPWKTLFRPAIDLNSKGFKVPNQLASGLNTKSYPYICTDPYFKEVYCPNGTAKAEGETIYRKRYARTLKTISEEGADAFYEGEIATNTVAMVQARGGILSLEDLKNYTVVYRSPNNITFGGSRVFAGVAPCSGNAVLSTLKTMSLFGPEDAGLNLTTHRIVEATKFAYGERGHYGDPAFVDGVEQLQKEYLGEAYTEEKRSKIKDGSVEAVSYYDPTNSQVLQDSGTSQLTVVDSEGMAITLTTTINTFWGSTVMTPDGIILNNEMDDFSSPGSSNSYGLVPTEANFIRPGKRPLSSISPVIVEDLETKELRLATGSAGGSRIITAVIQNTFGVLHSNFTTDLQTVIDRPRWHDQLQPNLTSFEWATPSIPGFEGFDNSTVAYLASLGHNVSWVAPGQSTAQGVQIFKNGTLLAATEIRQLSARGAAY</sequence>
<accession>A0ACD0P462</accession>
<evidence type="ECO:0000313" key="1">
    <source>
        <dbReference type="EMBL" id="PWN52928.1"/>
    </source>
</evidence>
<gene>
    <name evidence="1" type="ORF">IE53DRAFT_384600</name>
</gene>
<dbReference type="EMBL" id="KZ819750">
    <property type="protein sequence ID" value="PWN52928.1"/>
    <property type="molecule type" value="Genomic_DNA"/>
</dbReference>